<accession>A0ABY2NFP7</accession>
<keyword evidence="1" id="KW-0812">Transmembrane</keyword>
<keyword evidence="3" id="KW-1185">Reference proteome</keyword>
<evidence type="ECO:0008006" key="4">
    <source>
        <dbReference type="Google" id="ProtNLM"/>
    </source>
</evidence>
<evidence type="ECO:0000313" key="2">
    <source>
        <dbReference type="EMBL" id="TGM23612.1"/>
    </source>
</evidence>
<reference evidence="3" key="1">
    <citation type="journal article" date="2019" name="PLoS Negl. Trop. Dis.">
        <title>Revisiting the worldwide diversity of Leptospira species in the environment.</title>
        <authorList>
            <person name="Vincent A.T."/>
            <person name="Schiettekatte O."/>
            <person name="Bourhy P."/>
            <person name="Veyrier F.J."/>
            <person name="Picardeau M."/>
        </authorList>
    </citation>
    <scope>NUCLEOTIDE SEQUENCE [LARGE SCALE GENOMIC DNA]</scope>
    <source>
        <strain evidence="3">201702406</strain>
    </source>
</reference>
<organism evidence="2 3">
    <name type="scientific">Leptospira selangorensis</name>
    <dbReference type="NCBI Taxonomy" id="2484982"/>
    <lineage>
        <taxon>Bacteria</taxon>
        <taxon>Pseudomonadati</taxon>
        <taxon>Spirochaetota</taxon>
        <taxon>Spirochaetia</taxon>
        <taxon>Leptospirales</taxon>
        <taxon>Leptospiraceae</taxon>
        <taxon>Leptospira</taxon>
    </lineage>
</organism>
<protein>
    <recommendedName>
        <fullName evidence="4">Outer membrane lipoprotein BamD-like domain-containing protein</fullName>
    </recommendedName>
</protein>
<dbReference type="RefSeq" id="WP_167883707.1">
    <property type="nucleotide sequence ID" value="NZ_RQGU01000064.1"/>
</dbReference>
<proteinExistence type="predicted"/>
<keyword evidence="1" id="KW-1133">Transmembrane helix</keyword>
<sequence>MDKSIRNENFMNILLKNKITKNHILVAITIFLHLLILINCDNKEKENESELKIKIQSFLININEKNGIAEDEKIFQISEYLNQTEIEENEFLKNQEFFLQVGFILNKSENYGNFVVYNGKHCQSLIKNFKRSKFEDDCIYMLHIIENDKKDFLDLKSELKYLNNFLKRYPESNLKQSITERMKEIHDEINNGIDIID</sequence>
<evidence type="ECO:0000313" key="3">
    <source>
        <dbReference type="Proteomes" id="UP000298057"/>
    </source>
</evidence>
<evidence type="ECO:0000256" key="1">
    <source>
        <dbReference type="SAM" id="Phobius"/>
    </source>
</evidence>
<gene>
    <name evidence="2" type="ORF">EHQ82_05270</name>
</gene>
<comment type="caution">
    <text evidence="2">The sequence shown here is derived from an EMBL/GenBank/DDBJ whole genome shotgun (WGS) entry which is preliminary data.</text>
</comment>
<dbReference type="EMBL" id="RQGU01000064">
    <property type="protein sequence ID" value="TGM23612.1"/>
    <property type="molecule type" value="Genomic_DNA"/>
</dbReference>
<keyword evidence="1" id="KW-0472">Membrane</keyword>
<name>A0ABY2NFP7_9LEPT</name>
<feature type="transmembrane region" description="Helical" evidence="1">
    <location>
        <begin position="21"/>
        <end position="38"/>
    </location>
</feature>
<dbReference type="Proteomes" id="UP000298057">
    <property type="component" value="Unassembled WGS sequence"/>
</dbReference>